<feature type="region of interest" description="Disordered" evidence="1">
    <location>
        <begin position="92"/>
        <end position="111"/>
    </location>
</feature>
<comment type="caution">
    <text evidence="2">The sequence shown here is derived from an EMBL/GenBank/DDBJ whole genome shotgun (WGS) entry which is preliminary data.</text>
</comment>
<gene>
    <name evidence="2" type="ORF">G6O67_002587</name>
</gene>
<reference evidence="2 3" key="1">
    <citation type="journal article" date="2020" name="Genome Biol. Evol.">
        <title>A new high-quality draft genome assembly of the Chinese cordyceps Ophiocordyceps sinensis.</title>
        <authorList>
            <person name="Shu R."/>
            <person name="Zhang J."/>
            <person name="Meng Q."/>
            <person name="Zhang H."/>
            <person name="Zhou G."/>
            <person name="Li M."/>
            <person name="Wu P."/>
            <person name="Zhao Y."/>
            <person name="Chen C."/>
            <person name="Qin Q."/>
        </authorList>
    </citation>
    <scope>NUCLEOTIDE SEQUENCE [LARGE SCALE GENOMIC DNA]</scope>
    <source>
        <strain evidence="2 3">IOZ07</strain>
    </source>
</reference>
<evidence type="ECO:0000256" key="1">
    <source>
        <dbReference type="SAM" id="MobiDB-lite"/>
    </source>
</evidence>
<dbReference type="AlphaFoldDB" id="A0A8H4PUG4"/>
<sequence>MRAFCIPILNDEKGQAPIFAHLPAPRASRWRQALMRSRLGTHCFGAVIWFLDTYMQMQGIGHAGFLPRQADSISLHSMTPRQDKRVTHIVRRRQGPNLQPQSSAGDSTDNATHFPVRDACANQNIPCCRIVSSWPMS</sequence>
<feature type="compositionally biased region" description="Polar residues" evidence="1">
    <location>
        <begin position="96"/>
        <end position="111"/>
    </location>
</feature>
<organism evidence="2 3">
    <name type="scientific">Ophiocordyceps sinensis</name>
    <dbReference type="NCBI Taxonomy" id="72228"/>
    <lineage>
        <taxon>Eukaryota</taxon>
        <taxon>Fungi</taxon>
        <taxon>Dikarya</taxon>
        <taxon>Ascomycota</taxon>
        <taxon>Pezizomycotina</taxon>
        <taxon>Sordariomycetes</taxon>
        <taxon>Hypocreomycetidae</taxon>
        <taxon>Hypocreales</taxon>
        <taxon>Ophiocordycipitaceae</taxon>
        <taxon>Ophiocordyceps</taxon>
    </lineage>
</organism>
<proteinExistence type="predicted"/>
<dbReference type="EMBL" id="JAAVMX010000003">
    <property type="protein sequence ID" value="KAF4510715.1"/>
    <property type="molecule type" value="Genomic_DNA"/>
</dbReference>
<name>A0A8H4PUG4_9HYPO</name>
<accession>A0A8H4PUG4</accession>
<keyword evidence="3" id="KW-1185">Reference proteome</keyword>
<dbReference type="Proteomes" id="UP000557566">
    <property type="component" value="Unassembled WGS sequence"/>
</dbReference>
<protein>
    <submittedName>
        <fullName evidence="2">Uncharacterized protein</fullName>
    </submittedName>
</protein>
<evidence type="ECO:0000313" key="3">
    <source>
        <dbReference type="Proteomes" id="UP000557566"/>
    </source>
</evidence>
<evidence type="ECO:0000313" key="2">
    <source>
        <dbReference type="EMBL" id="KAF4510715.1"/>
    </source>
</evidence>